<evidence type="ECO:0000313" key="4">
    <source>
        <dbReference type="Proteomes" id="UP000233160"/>
    </source>
</evidence>
<dbReference type="GO" id="GO:0048471">
    <property type="term" value="C:perinuclear region of cytoplasm"/>
    <property type="evidence" value="ECO:0007669"/>
    <property type="project" value="Ensembl"/>
</dbReference>
<dbReference type="GO" id="GO:0008285">
    <property type="term" value="P:negative regulation of cell population proliferation"/>
    <property type="evidence" value="ECO:0007669"/>
    <property type="project" value="Ensembl"/>
</dbReference>
<dbReference type="GO" id="GO:0045296">
    <property type="term" value="F:cadherin binding"/>
    <property type="evidence" value="ECO:0007669"/>
    <property type="project" value="Ensembl"/>
</dbReference>
<dbReference type="GO" id="GO:0071456">
    <property type="term" value="P:cellular response to hypoxia"/>
    <property type="evidence" value="ECO:0007669"/>
    <property type="project" value="Ensembl"/>
</dbReference>
<dbReference type="Pfam" id="PF03096">
    <property type="entry name" value="Ndr"/>
    <property type="match status" value="2"/>
</dbReference>
<comment type="similarity">
    <text evidence="1">Belongs to the NDRG family.</text>
</comment>
<dbReference type="GO" id="GO:0043015">
    <property type="term" value="F:gamma-tubulin binding"/>
    <property type="evidence" value="ECO:0007669"/>
    <property type="project" value="Ensembl"/>
</dbReference>
<keyword evidence="4" id="KW-1185">Reference proteome</keyword>
<dbReference type="AlphaFoldDB" id="A0A2K6FIR4"/>
<feature type="compositionally biased region" description="Polar residues" evidence="2">
    <location>
        <begin position="354"/>
        <end position="365"/>
    </location>
</feature>
<dbReference type="GO" id="GO:0005813">
    <property type="term" value="C:centrosome"/>
    <property type="evidence" value="ECO:0007669"/>
    <property type="project" value="Ensembl"/>
</dbReference>
<protein>
    <submittedName>
        <fullName evidence="3">N-myc downstream regulated 1</fullName>
    </submittedName>
</protein>
<dbReference type="GO" id="GO:0008017">
    <property type="term" value="F:microtubule binding"/>
    <property type="evidence" value="ECO:0007669"/>
    <property type="project" value="Ensembl"/>
</dbReference>
<evidence type="ECO:0000256" key="2">
    <source>
        <dbReference type="SAM" id="MobiDB-lite"/>
    </source>
</evidence>
<dbReference type="Proteomes" id="UP000233160">
    <property type="component" value="Unassembled WGS sequence"/>
</dbReference>
<dbReference type="Gene3D" id="3.40.50.1820">
    <property type="entry name" value="alpha/beta hydrolase"/>
    <property type="match status" value="2"/>
</dbReference>
<feature type="compositionally biased region" description="Basic and acidic residues" evidence="2">
    <location>
        <begin position="324"/>
        <end position="350"/>
    </location>
</feature>
<dbReference type="GO" id="GO:0032287">
    <property type="term" value="P:peripheral nervous system myelin maintenance"/>
    <property type="evidence" value="ECO:0007669"/>
    <property type="project" value="Ensembl"/>
</dbReference>
<dbReference type="GO" id="GO:0016151">
    <property type="term" value="F:nickel cation binding"/>
    <property type="evidence" value="ECO:0007669"/>
    <property type="project" value="Ensembl"/>
</dbReference>
<dbReference type="OMA" id="LVEKGEX"/>
<dbReference type="GO" id="GO:0005912">
    <property type="term" value="C:adherens junction"/>
    <property type="evidence" value="ECO:0007669"/>
    <property type="project" value="Ensembl"/>
</dbReference>
<evidence type="ECO:0000256" key="1">
    <source>
        <dbReference type="ARBA" id="ARBA00005598"/>
    </source>
</evidence>
<feature type="region of interest" description="Disordered" evidence="2">
    <location>
        <begin position="304"/>
        <end position="373"/>
    </location>
</feature>
<dbReference type="InterPro" id="IPR029058">
    <property type="entry name" value="AB_hydrolase_fold"/>
</dbReference>
<organism evidence="3 4">
    <name type="scientific">Propithecus coquereli</name>
    <name type="common">Coquerel's sifaka</name>
    <name type="synonym">Propithecus verreauxi coquereli</name>
    <dbReference type="NCBI Taxonomy" id="379532"/>
    <lineage>
        <taxon>Eukaryota</taxon>
        <taxon>Metazoa</taxon>
        <taxon>Chordata</taxon>
        <taxon>Craniata</taxon>
        <taxon>Vertebrata</taxon>
        <taxon>Euteleostomi</taxon>
        <taxon>Mammalia</taxon>
        <taxon>Eutheria</taxon>
        <taxon>Euarchontoglires</taxon>
        <taxon>Primates</taxon>
        <taxon>Strepsirrhini</taxon>
        <taxon>Lemuriformes</taxon>
        <taxon>Indriidae</taxon>
        <taxon>Propithecus</taxon>
    </lineage>
</organism>
<dbReference type="Ensembl" id="ENSPCOT00000024460.1">
    <property type="protein sequence ID" value="ENSPCOP00000013853.1"/>
    <property type="gene ID" value="ENSPCOG00000018573.1"/>
</dbReference>
<sequence>MSRELQDVDLAEVKPLVEKGETITGLLQEFDVQEQDIETLHGSIHVTLCGTPKGNRPVILTYHDIGMNHKTCYNPLFNYEDMQEITQHFAVCHVDAPGQQDGAASFPMGYMYPSMDQLAEMLPGVLHQFLNNPEMVEGLVLINVNPCAEGWMDWAASKISGWTQALPDMVVSHLFGKEEMQNNVEVVHTYRQHIVNDMNPGNLHLFINAYNSRRDLEIERPMPGTHTVTLQCPALLVVGDNSPAVDAVVECNSKLDPTKTTLLKMADCGGLPQISQPAKLAEAFKYFVQGMGYMPSASMTRLMRSRTASGSSVTSLDGTRSRSHTSEGTRSRSHTSEGARSRSHTSEGAHLDITPNSGATGNSAGPKSMEVSC</sequence>
<dbReference type="GO" id="GO:0005634">
    <property type="term" value="C:nucleus"/>
    <property type="evidence" value="ECO:0007669"/>
    <property type="project" value="Ensembl"/>
</dbReference>
<feature type="compositionally biased region" description="Polar residues" evidence="2">
    <location>
        <begin position="306"/>
        <end position="318"/>
    </location>
</feature>
<accession>A0A2K6FIR4</accession>
<gene>
    <name evidence="3" type="primary">NDRG1</name>
</gene>
<dbReference type="GO" id="GO:0045576">
    <property type="term" value="P:mast cell activation"/>
    <property type="evidence" value="ECO:0007669"/>
    <property type="project" value="Ensembl"/>
</dbReference>
<dbReference type="STRING" id="379532.ENSPCOP00000013853"/>
<dbReference type="GO" id="GO:0030330">
    <property type="term" value="P:DNA damage response, signal transduction by p53 class mediator"/>
    <property type="evidence" value="ECO:0007669"/>
    <property type="project" value="Ensembl"/>
</dbReference>
<dbReference type="GeneTree" id="ENSGT00950000182872"/>
<reference evidence="3" key="2">
    <citation type="submission" date="2025-09" db="UniProtKB">
        <authorList>
            <consortium name="Ensembl"/>
        </authorList>
    </citation>
    <scope>IDENTIFICATION</scope>
</reference>
<evidence type="ECO:0000313" key="3">
    <source>
        <dbReference type="Ensembl" id="ENSPCOP00000013853.1"/>
    </source>
</evidence>
<dbReference type="GO" id="GO:0005886">
    <property type="term" value="C:plasma membrane"/>
    <property type="evidence" value="ECO:0007669"/>
    <property type="project" value="Ensembl"/>
</dbReference>
<name>A0A2K6FIR4_PROCO</name>
<dbReference type="InterPro" id="IPR004142">
    <property type="entry name" value="NDRG"/>
</dbReference>
<dbReference type="GO" id="GO:0005874">
    <property type="term" value="C:microtubule"/>
    <property type="evidence" value="ECO:0007669"/>
    <property type="project" value="Ensembl"/>
</dbReference>
<dbReference type="PANTHER" id="PTHR11034">
    <property type="entry name" value="N-MYC DOWNSTREAM REGULATED"/>
    <property type="match status" value="1"/>
</dbReference>
<dbReference type="GO" id="GO:0055038">
    <property type="term" value="C:recycling endosome membrane"/>
    <property type="evidence" value="ECO:0007669"/>
    <property type="project" value="Ensembl"/>
</dbReference>
<dbReference type="SUPFAM" id="SSF53474">
    <property type="entry name" value="alpha/beta-Hydrolases"/>
    <property type="match status" value="1"/>
</dbReference>
<dbReference type="GO" id="GO:0031267">
    <property type="term" value="F:small GTPase binding"/>
    <property type="evidence" value="ECO:0007669"/>
    <property type="project" value="Ensembl"/>
</dbReference>
<reference evidence="3" key="1">
    <citation type="submission" date="2025-08" db="UniProtKB">
        <authorList>
            <consortium name="Ensembl"/>
        </authorList>
    </citation>
    <scope>IDENTIFICATION</scope>
</reference>
<dbReference type="GO" id="GO:0005829">
    <property type="term" value="C:cytosol"/>
    <property type="evidence" value="ECO:0007669"/>
    <property type="project" value="Ensembl"/>
</dbReference>
<proteinExistence type="inferred from homology"/>